<dbReference type="EMBL" id="DS022300">
    <property type="protein sequence ID" value="OAJ35866.1"/>
    <property type="molecule type" value="Genomic_DNA"/>
</dbReference>
<proteinExistence type="predicted"/>
<dbReference type="Proteomes" id="UP000077115">
    <property type="component" value="Unassembled WGS sequence"/>
</dbReference>
<organism evidence="6 7">
    <name type="scientific">Batrachochytrium dendrobatidis (strain JEL423)</name>
    <dbReference type="NCBI Taxonomy" id="403673"/>
    <lineage>
        <taxon>Eukaryota</taxon>
        <taxon>Fungi</taxon>
        <taxon>Fungi incertae sedis</taxon>
        <taxon>Chytridiomycota</taxon>
        <taxon>Chytridiomycota incertae sedis</taxon>
        <taxon>Chytridiomycetes</taxon>
        <taxon>Rhizophydiales</taxon>
        <taxon>Rhizophydiales incertae sedis</taxon>
        <taxon>Batrachochytrium</taxon>
    </lineage>
</organism>
<dbReference type="STRING" id="403673.A0A177W7Y9"/>
<dbReference type="Pfam" id="PF11754">
    <property type="entry name" value="Velvet"/>
    <property type="match status" value="1"/>
</dbReference>
<comment type="subcellular location">
    <subcellularLocation>
        <location evidence="1">Nucleus</location>
    </subcellularLocation>
</comment>
<dbReference type="InterPro" id="IPR037525">
    <property type="entry name" value="Velvet_dom"/>
</dbReference>
<dbReference type="Gene3D" id="2.60.40.3960">
    <property type="entry name" value="Velvet domain"/>
    <property type="match status" value="1"/>
</dbReference>
<dbReference type="InterPro" id="IPR021740">
    <property type="entry name" value="Velvet"/>
</dbReference>
<dbReference type="VEuPathDB" id="FungiDB:BDEG_20098"/>
<reference evidence="6 7" key="2">
    <citation type="submission" date="2016-05" db="EMBL/GenBank/DDBJ databases">
        <title>Lineage-specific infection strategies underlie the spectrum of fungal disease in amphibians.</title>
        <authorList>
            <person name="Cuomo C.A."/>
            <person name="Farrer R.A."/>
            <person name="James T."/>
            <person name="Longcore J."/>
            <person name="Birren B."/>
        </authorList>
    </citation>
    <scope>NUCLEOTIDE SEQUENCE [LARGE SCALE GENOMIC DNA]</scope>
    <source>
        <strain evidence="6 7">JEL423</strain>
    </source>
</reference>
<evidence type="ECO:0000256" key="4">
    <source>
        <dbReference type="ARBA" id="ARBA00023242"/>
    </source>
</evidence>
<evidence type="ECO:0000313" key="7">
    <source>
        <dbReference type="Proteomes" id="UP000077115"/>
    </source>
</evidence>
<evidence type="ECO:0000256" key="2">
    <source>
        <dbReference type="ARBA" id="ARBA00023015"/>
    </source>
</evidence>
<gene>
    <name evidence="6" type="ORF">BDEG_20098</name>
</gene>
<dbReference type="PANTHER" id="PTHR33572">
    <property type="entry name" value="SPORE DEVELOPMENT REGULATOR VOSA"/>
    <property type="match status" value="1"/>
</dbReference>
<keyword evidence="4" id="KW-0539">Nucleus</keyword>
<dbReference type="GO" id="GO:0005634">
    <property type="term" value="C:nucleus"/>
    <property type="evidence" value="ECO:0007669"/>
    <property type="project" value="UniProtKB-SubCell"/>
</dbReference>
<dbReference type="InterPro" id="IPR038491">
    <property type="entry name" value="Velvet_dom_sf"/>
</dbReference>
<reference evidence="6 7" key="1">
    <citation type="submission" date="2006-10" db="EMBL/GenBank/DDBJ databases">
        <title>The Genome Sequence of Batrachochytrium dendrobatidis JEL423.</title>
        <authorList>
            <consortium name="The Broad Institute Genome Sequencing Platform"/>
            <person name="Birren B."/>
            <person name="Lander E."/>
            <person name="Galagan J."/>
            <person name="Cuomo C."/>
            <person name="Devon K."/>
            <person name="Jaffe D."/>
            <person name="Butler J."/>
            <person name="Alvarez P."/>
            <person name="Gnerre S."/>
            <person name="Grabherr M."/>
            <person name="Kleber M."/>
            <person name="Mauceli E."/>
            <person name="Brockman W."/>
            <person name="Young S."/>
            <person name="LaButti K."/>
            <person name="Sykes S."/>
            <person name="DeCaprio D."/>
            <person name="Crawford M."/>
            <person name="Koehrsen M."/>
            <person name="Engels R."/>
            <person name="Montgomery P."/>
            <person name="Pearson M."/>
            <person name="Howarth C."/>
            <person name="Larson L."/>
            <person name="White J."/>
            <person name="O'Leary S."/>
            <person name="Kodira C."/>
            <person name="Zeng Q."/>
            <person name="Yandava C."/>
            <person name="Alvarado L."/>
            <person name="Longcore J."/>
            <person name="James T."/>
        </authorList>
    </citation>
    <scope>NUCLEOTIDE SEQUENCE [LARGE SCALE GENOMIC DNA]</scope>
    <source>
        <strain evidence="6 7">JEL423</strain>
    </source>
</reference>
<sequence length="75" mass="8548">MSDAVYELIPILQPERARSCGFSGRLNRRTIDPCIILQLGLRLPGTEQLVLEYVNRLILQMLCYVVTTVTNERLA</sequence>
<keyword evidence="3" id="KW-0804">Transcription</keyword>
<evidence type="ECO:0000313" key="6">
    <source>
        <dbReference type="EMBL" id="OAJ35866.1"/>
    </source>
</evidence>
<feature type="domain" description="Velvet" evidence="5">
    <location>
        <begin position="6"/>
        <end position="47"/>
    </location>
</feature>
<accession>A0A177W7Y9</accession>
<dbReference type="PANTHER" id="PTHR33572:SF3">
    <property type="entry name" value="VELVET COMPLEX SUBUNIT B"/>
    <property type="match status" value="1"/>
</dbReference>
<name>A0A177W7Y9_BATDL</name>
<dbReference type="OrthoDB" id="5599552at2759"/>
<keyword evidence="2" id="KW-0805">Transcription regulation</keyword>
<evidence type="ECO:0000256" key="1">
    <source>
        <dbReference type="ARBA" id="ARBA00004123"/>
    </source>
</evidence>
<protein>
    <recommendedName>
        <fullName evidence="5">Velvet domain-containing protein</fullName>
    </recommendedName>
</protein>
<evidence type="ECO:0000259" key="5">
    <source>
        <dbReference type="Pfam" id="PF11754"/>
    </source>
</evidence>
<dbReference type="AlphaFoldDB" id="A0A177W7Y9"/>
<evidence type="ECO:0000256" key="3">
    <source>
        <dbReference type="ARBA" id="ARBA00023163"/>
    </source>
</evidence>